<evidence type="ECO:0000256" key="2">
    <source>
        <dbReference type="ARBA" id="ARBA00022692"/>
    </source>
</evidence>
<dbReference type="EMBL" id="KN822006">
    <property type="protein sequence ID" value="KIM69789.1"/>
    <property type="molecule type" value="Genomic_DNA"/>
</dbReference>
<keyword evidence="7 10" id="KW-0496">Mitochondrion</keyword>
<comment type="subunit">
    <text evidence="10">Homooligomer.</text>
</comment>
<keyword evidence="2" id="KW-0812">Transmembrane</keyword>
<evidence type="ECO:0000256" key="3">
    <source>
        <dbReference type="ARBA" id="ARBA00022792"/>
    </source>
</evidence>
<accession>A0A0C3ENM1</accession>
<dbReference type="InParanoid" id="A0A0C3ENM1"/>
<keyword evidence="8" id="KW-0472">Membrane</keyword>
<dbReference type="InterPro" id="IPR008839">
    <property type="entry name" value="MDM33_fungi"/>
</dbReference>
<evidence type="ECO:0000256" key="8">
    <source>
        <dbReference type="ARBA" id="ARBA00023136"/>
    </source>
</evidence>
<evidence type="ECO:0000256" key="6">
    <source>
        <dbReference type="ARBA" id="ARBA00023054"/>
    </source>
</evidence>
<comment type="function">
    <text evidence="9">Required for the maintenance of the structure of the mitochondrial inner membrane. Involved in mitochondrial morphology. Causes growth arrest when highly overexpressed.</text>
</comment>
<reference evidence="12 13" key="1">
    <citation type="submission" date="2014-04" db="EMBL/GenBank/DDBJ databases">
        <authorList>
            <consortium name="DOE Joint Genome Institute"/>
            <person name="Kuo A."/>
            <person name="Kohler A."/>
            <person name="Nagy L.G."/>
            <person name="Floudas D."/>
            <person name="Copeland A."/>
            <person name="Barry K.W."/>
            <person name="Cichocki N."/>
            <person name="Veneault-Fourrey C."/>
            <person name="LaButti K."/>
            <person name="Lindquist E.A."/>
            <person name="Lipzen A."/>
            <person name="Lundell T."/>
            <person name="Morin E."/>
            <person name="Murat C."/>
            <person name="Sun H."/>
            <person name="Tunlid A."/>
            <person name="Henrissat B."/>
            <person name="Grigoriev I.V."/>
            <person name="Hibbett D.S."/>
            <person name="Martin F."/>
            <person name="Nordberg H.P."/>
            <person name="Cantor M.N."/>
            <person name="Hua S.X."/>
        </authorList>
    </citation>
    <scope>NUCLEOTIDE SEQUENCE [LARGE SCALE GENOMIC DNA]</scope>
    <source>
        <strain evidence="12 13">Foug A</strain>
    </source>
</reference>
<dbReference type="GO" id="GO:0007007">
    <property type="term" value="P:inner mitochondrial membrane organization"/>
    <property type="evidence" value="ECO:0007669"/>
    <property type="project" value="TreeGrafter"/>
</dbReference>
<feature type="coiled-coil region" evidence="11">
    <location>
        <begin position="18"/>
        <end position="66"/>
    </location>
</feature>
<evidence type="ECO:0000256" key="7">
    <source>
        <dbReference type="ARBA" id="ARBA00023128"/>
    </source>
</evidence>
<evidence type="ECO:0000256" key="11">
    <source>
        <dbReference type="SAM" id="Coils"/>
    </source>
</evidence>
<keyword evidence="5" id="KW-1133">Transmembrane helix</keyword>
<dbReference type="GO" id="GO:0005743">
    <property type="term" value="C:mitochondrial inner membrane"/>
    <property type="evidence" value="ECO:0007669"/>
    <property type="project" value="UniProtKB-SubCell"/>
</dbReference>
<gene>
    <name evidence="12" type="ORF">SCLCIDRAFT_728994</name>
</gene>
<dbReference type="OrthoDB" id="5595506at2759"/>
<evidence type="ECO:0000256" key="9">
    <source>
        <dbReference type="ARBA" id="ARBA00024807"/>
    </source>
</evidence>
<evidence type="ECO:0000313" key="12">
    <source>
        <dbReference type="EMBL" id="KIM69789.1"/>
    </source>
</evidence>
<dbReference type="Proteomes" id="UP000053989">
    <property type="component" value="Unassembled WGS sequence"/>
</dbReference>
<name>A0A0C3ENM1_9AGAM</name>
<dbReference type="AlphaFoldDB" id="A0A0C3ENM1"/>
<dbReference type="PANTHER" id="PTHR31961:SF3">
    <property type="entry name" value="SENSITIVE TO HIGH EXPRESSION PROTEIN 9, MITOCHONDRIAL"/>
    <property type="match status" value="1"/>
</dbReference>
<evidence type="ECO:0000256" key="10">
    <source>
        <dbReference type="RuleBase" id="RU364128"/>
    </source>
</evidence>
<evidence type="ECO:0000256" key="4">
    <source>
        <dbReference type="ARBA" id="ARBA00022946"/>
    </source>
</evidence>
<dbReference type="Pfam" id="PF05546">
    <property type="entry name" value="She9_MDM33"/>
    <property type="match status" value="1"/>
</dbReference>
<protein>
    <recommendedName>
        <fullName evidence="10">Sensitive to high expression protein 9, mitochondrial</fullName>
    </recommendedName>
</protein>
<keyword evidence="6 11" id="KW-0175">Coiled coil</keyword>
<comment type="similarity">
    <text evidence="1 10">Belongs to the SHE9 family.</text>
</comment>
<proteinExistence type="inferred from homology"/>
<keyword evidence="4 10" id="KW-0809">Transit peptide</keyword>
<reference evidence="13" key="2">
    <citation type="submission" date="2015-01" db="EMBL/GenBank/DDBJ databases">
        <title>Evolutionary Origins and Diversification of the Mycorrhizal Mutualists.</title>
        <authorList>
            <consortium name="DOE Joint Genome Institute"/>
            <consortium name="Mycorrhizal Genomics Consortium"/>
            <person name="Kohler A."/>
            <person name="Kuo A."/>
            <person name="Nagy L.G."/>
            <person name="Floudas D."/>
            <person name="Copeland A."/>
            <person name="Barry K.W."/>
            <person name="Cichocki N."/>
            <person name="Veneault-Fourrey C."/>
            <person name="LaButti K."/>
            <person name="Lindquist E.A."/>
            <person name="Lipzen A."/>
            <person name="Lundell T."/>
            <person name="Morin E."/>
            <person name="Murat C."/>
            <person name="Riley R."/>
            <person name="Ohm R."/>
            <person name="Sun H."/>
            <person name="Tunlid A."/>
            <person name="Henrissat B."/>
            <person name="Grigoriev I.V."/>
            <person name="Hibbett D.S."/>
            <person name="Martin F."/>
        </authorList>
    </citation>
    <scope>NUCLEOTIDE SEQUENCE [LARGE SCALE GENOMIC DNA]</scope>
    <source>
        <strain evidence="13">Foug A</strain>
    </source>
</reference>
<dbReference type="HOGENOM" id="CLU_2039443_0_0_1"/>
<organism evidence="12 13">
    <name type="scientific">Scleroderma citrinum Foug A</name>
    <dbReference type="NCBI Taxonomy" id="1036808"/>
    <lineage>
        <taxon>Eukaryota</taxon>
        <taxon>Fungi</taxon>
        <taxon>Dikarya</taxon>
        <taxon>Basidiomycota</taxon>
        <taxon>Agaricomycotina</taxon>
        <taxon>Agaricomycetes</taxon>
        <taxon>Agaricomycetidae</taxon>
        <taxon>Boletales</taxon>
        <taxon>Sclerodermatineae</taxon>
        <taxon>Sclerodermataceae</taxon>
        <taxon>Scleroderma</taxon>
    </lineage>
</organism>
<sequence length="121" mass="13283">MFFQLGQHLNRAMGYDAIDILKRRVVEQETKINAARQVARAAKVAYDEAVLNRAAAQRDVNELERRWRGSVHGARPCGLRVRAGAGTTQGSRRSIRGYSQAGVQCTHVCYIGAVSRGAGVE</sequence>
<keyword evidence="13" id="KW-1185">Reference proteome</keyword>
<dbReference type="PANTHER" id="PTHR31961">
    <property type="entry name" value="SENSITIVE TO HIGH EXPRESSION PROTEIN 9, MITOCHONDRIAL"/>
    <property type="match status" value="1"/>
</dbReference>
<keyword evidence="3 10" id="KW-0999">Mitochondrion inner membrane</keyword>
<evidence type="ECO:0000313" key="13">
    <source>
        <dbReference type="Proteomes" id="UP000053989"/>
    </source>
</evidence>
<evidence type="ECO:0000256" key="5">
    <source>
        <dbReference type="ARBA" id="ARBA00022989"/>
    </source>
</evidence>
<evidence type="ECO:0000256" key="1">
    <source>
        <dbReference type="ARBA" id="ARBA00007472"/>
    </source>
</evidence>
<comment type="subcellular location">
    <subcellularLocation>
        <location evidence="10">Mitochondrion inner membrane</location>
        <topology evidence="10">Multi-pass membrane protein</topology>
    </subcellularLocation>
</comment>